<evidence type="ECO:0000313" key="3">
    <source>
        <dbReference type="Proteomes" id="UP000197277"/>
    </source>
</evidence>
<keyword evidence="1" id="KW-1133">Transmembrane helix</keyword>
<sequence>MTTTPRLNRIIGLLLLALLTLLVLKLNGHTPVAGWSWWWIWLPLWGPWALVLVAAALLLLARKATRA</sequence>
<dbReference type="Proteomes" id="UP000197277">
    <property type="component" value="Unassembled WGS sequence"/>
</dbReference>
<reference evidence="2 3" key="1">
    <citation type="submission" date="2017-06" db="EMBL/GenBank/DDBJ databases">
        <title>Hymenobacter amundsenii sp. nov. isolated from regoliths in Antarctica.</title>
        <authorList>
            <person name="Sedlacek I."/>
            <person name="Kralova S."/>
            <person name="Pantucek R."/>
            <person name="Svec P."/>
            <person name="Holochova P."/>
            <person name="Stankova E."/>
            <person name="Vrbovska V."/>
            <person name="Busse H.-J."/>
        </authorList>
    </citation>
    <scope>NUCLEOTIDE SEQUENCE [LARGE SCALE GENOMIC DNA]</scope>
    <source>
        <strain evidence="2 3">CCM 8682</strain>
    </source>
</reference>
<accession>A0A246FK40</accession>
<gene>
    <name evidence="2" type="ORF">CDA63_11870</name>
</gene>
<keyword evidence="1" id="KW-0472">Membrane</keyword>
<protein>
    <submittedName>
        <fullName evidence="2">Transmembrane Fragile-X-F family protein</fullName>
    </submittedName>
</protein>
<proteinExistence type="predicted"/>
<evidence type="ECO:0000256" key="1">
    <source>
        <dbReference type="SAM" id="Phobius"/>
    </source>
</evidence>
<dbReference type="AlphaFoldDB" id="A0A246FK40"/>
<keyword evidence="1 2" id="KW-0812">Transmembrane</keyword>
<comment type="caution">
    <text evidence="2">The sequence shown here is derived from an EMBL/GenBank/DDBJ whole genome shotgun (WGS) entry which is preliminary data.</text>
</comment>
<dbReference type="RefSeq" id="WP_088464672.1">
    <property type="nucleotide sequence ID" value="NZ_NIRR01000018.1"/>
</dbReference>
<keyword evidence="3" id="KW-1185">Reference proteome</keyword>
<feature type="transmembrane region" description="Helical" evidence="1">
    <location>
        <begin position="38"/>
        <end position="61"/>
    </location>
</feature>
<evidence type="ECO:0000313" key="2">
    <source>
        <dbReference type="EMBL" id="OWP62909.1"/>
    </source>
</evidence>
<name>A0A246FK40_9BACT</name>
<organism evidence="2 3">
    <name type="scientific">Hymenobacter amundsenii</name>
    <dbReference type="NCBI Taxonomy" id="2006685"/>
    <lineage>
        <taxon>Bacteria</taxon>
        <taxon>Pseudomonadati</taxon>
        <taxon>Bacteroidota</taxon>
        <taxon>Cytophagia</taxon>
        <taxon>Cytophagales</taxon>
        <taxon>Hymenobacteraceae</taxon>
        <taxon>Hymenobacter</taxon>
    </lineage>
</organism>
<dbReference type="EMBL" id="NIRR01000018">
    <property type="protein sequence ID" value="OWP62909.1"/>
    <property type="molecule type" value="Genomic_DNA"/>
</dbReference>